<dbReference type="Proteomes" id="UP000009168">
    <property type="component" value="Unassembled WGS sequence"/>
</dbReference>
<reference evidence="2" key="1">
    <citation type="journal article" date="2006" name="PLoS Biol.">
        <title>Macronuclear genome sequence of the ciliate Tetrahymena thermophila, a model eukaryote.</title>
        <authorList>
            <person name="Eisen J.A."/>
            <person name="Coyne R.S."/>
            <person name="Wu M."/>
            <person name="Wu D."/>
            <person name="Thiagarajan M."/>
            <person name="Wortman J.R."/>
            <person name="Badger J.H."/>
            <person name="Ren Q."/>
            <person name="Amedeo P."/>
            <person name="Jones K.M."/>
            <person name="Tallon L.J."/>
            <person name="Delcher A.L."/>
            <person name="Salzberg S.L."/>
            <person name="Silva J.C."/>
            <person name="Haas B.J."/>
            <person name="Majoros W.H."/>
            <person name="Farzad M."/>
            <person name="Carlton J.M."/>
            <person name="Smith R.K. Jr."/>
            <person name="Garg J."/>
            <person name="Pearlman R.E."/>
            <person name="Karrer K.M."/>
            <person name="Sun L."/>
            <person name="Manning G."/>
            <person name="Elde N.C."/>
            <person name="Turkewitz A.P."/>
            <person name="Asai D.J."/>
            <person name="Wilkes D.E."/>
            <person name="Wang Y."/>
            <person name="Cai H."/>
            <person name="Collins K."/>
            <person name="Stewart B.A."/>
            <person name="Lee S.R."/>
            <person name="Wilamowska K."/>
            <person name="Weinberg Z."/>
            <person name="Ruzzo W.L."/>
            <person name="Wloga D."/>
            <person name="Gaertig J."/>
            <person name="Frankel J."/>
            <person name="Tsao C.-C."/>
            <person name="Gorovsky M.A."/>
            <person name="Keeling P.J."/>
            <person name="Waller R.F."/>
            <person name="Patron N.J."/>
            <person name="Cherry J.M."/>
            <person name="Stover N.A."/>
            <person name="Krieger C.J."/>
            <person name="del Toro C."/>
            <person name="Ryder H.F."/>
            <person name="Williamson S.C."/>
            <person name="Barbeau R.A."/>
            <person name="Hamilton E.P."/>
            <person name="Orias E."/>
        </authorList>
    </citation>
    <scope>NUCLEOTIDE SEQUENCE [LARGE SCALE GENOMIC DNA]</scope>
    <source>
        <strain evidence="2">SB210</strain>
    </source>
</reference>
<dbReference type="AlphaFoldDB" id="W7XDZ1"/>
<evidence type="ECO:0000313" key="1">
    <source>
        <dbReference type="EMBL" id="EWS75822.1"/>
    </source>
</evidence>
<name>W7XDZ1_TETTS</name>
<dbReference type="RefSeq" id="XP_012651636.1">
    <property type="nucleotide sequence ID" value="XM_012796182.1"/>
</dbReference>
<protein>
    <submittedName>
        <fullName evidence="1">Uncharacterized protein</fullName>
    </submittedName>
</protein>
<evidence type="ECO:0000313" key="2">
    <source>
        <dbReference type="Proteomes" id="UP000009168"/>
    </source>
</evidence>
<gene>
    <name evidence="1" type="ORF">TTHERM_000607289</name>
</gene>
<dbReference type="KEGG" id="tet:TTHERM_000607289"/>
<dbReference type="EMBL" id="GG662800">
    <property type="protein sequence ID" value="EWS75822.1"/>
    <property type="molecule type" value="Genomic_DNA"/>
</dbReference>
<proteinExistence type="predicted"/>
<dbReference type="InParanoid" id="W7XDZ1"/>
<dbReference type="GeneID" id="24439802"/>
<keyword evidence="2" id="KW-1185">Reference proteome</keyword>
<accession>W7XDZ1</accession>
<organism evidence="1 2">
    <name type="scientific">Tetrahymena thermophila (strain SB210)</name>
    <dbReference type="NCBI Taxonomy" id="312017"/>
    <lineage>
        <taxon>Eukaryota</taxon>
        <taxon>Sar</taxon>
        <taxon>Alveolata</taxon>
        <taxon>Ciliophora</taxon>
        <taxon>Intramacronucleata</taxon>
        <taxon>Oligohymenophorea</taxon>
        <taxon>Hymenostomatida</taxon>
        <taxon>Tetrahymenina</taxon>
        <taxon>Tetrahymenidae</taxon>
        <taxon>Tetrahymena</taxon>
    </lineage>
</organism>
<sequence length="117" mass="13872">MLLLSCKQKFKTPFNNFLMKLELSFSSSMSFVAKIMYSLFQPVFLRHIDLMQDNLLQRFICISSGLKASRHSWYLFNSNKEYTLIFQFSILLDVFLDKISSTLQKFFVSNKYYNCSL</sequence>